<feature type="compositionally biased region" description="Polar residues" evidence="1">
    <location>
        <begin position="39"/>
        <end position="48"/>
    </location>
</feature>
<sequence>MDREGEGELFFSAAMDATALAHATSSRFIRFSSPQIIGSTSRSSSVARNNGAAPVETLPLPPPAGNGCRTVSTPRAMNHVRSHLEVELPPARSCRLAQLAFRSPCSG</sequence>
<reference evidence="2" key="1">
    <citation type="submission" date="2014-09" db="EMBL/GenBank/DDBJ databases">
        <authorList>
            <person name="Magalhaes I.L.F."/>
            <person name="Oliveira U."/>
            <person name="Santos F.R."/>
            <person name="Vidigal T.H.D.A."/>
            <person name="Brescovit A.D."/>
            <person name="Santos A.J."/>
        </authorList>
    </citation>
    <scope>NUCLEOTIDE SEQUENCE</scope>
    <source>
        <tissue evidence="2">Shoot tissue taken approximately 20 cm above the soil surface</tissue>
    </source>
</reference>
<organism evidence="2">
    <name type="scientific">Arundo donax</name>
    <name type="common">Giant reed</name>
    <name type="synonym">Donax arundinaceus</name>
    <dbReference type="NCBI Taxonomy" id="35708"/>
    <lineage>
        <taxon>Eukaryota</taxon>
        <taxon>Viridiplantae</taxon>
        <taxon>Streptophyta</taxon>
        <taxon>Embryophyta</taxon>
        <taxon>Tracheophyta</taxon>
        <taxon>Spermatophyta</taxon>
        <taxon>Magnoliopsida</taxon>
        <taxon>Liliopsida</taxon>
        <taxon>Poales</taxon>
        <taxon>Poaceae</taxon>
        <taxon>PACMAD clade</taxon>
        <taxon>Arundinoideae</taxon>
        <taxon>Arundineae</taxon>
        <taxon>Arundo</taxon>
    </lineage>
</organism>
<evidence type="ECO:0000256" key="1">
    <source>
        <dbReference type="SAM" id="MobiDB-lite"/>
    </source>
</evidence>
<evidence type="ECO:0000313" key="2">
    <source>
        <dbReference type="EMBL" id="JAD53478.1"/>
    </source>
</evidence>
<dbReference type="AlphaFoldDB" id="A0A0A9AUC5"/>
<protein>
    <submittedName>
        <fullName evidence="2">Uncharacterized protein</fullName>
    </submittedName>
</protein>
<proteinExistence type="predicted"/>
<feature type="region of interest" description="Disordered" evidence="1">
    <location>
        <begin position="39"/>
        <end position="67"/>
    </location>
</feature>
<dbReference type="EMBL" id="GBRH01244417">
    <property type="protein sequence ID" value="JAD53478.1"/>
    <property type="molecule type" value="Transcribed_RNA"/>
</dbReference>
<reference evidence="2" key="2">
    <citation type="journal article" date="2015" name="Data Brief">
        <title>Shoot transcriptome of the giant reed, Arundo donax.</title>
        <authorList>
            <person name="Barrero R.A."/>
            <person name="Guerrero F.D."/>
            <person name="Moolhuijzen P."/>
            <person name="Goolsby J.A."/>
            <person name="Tidwell J."/>
            <person name="Bellgard S.E."/>
            <person name="Bellgard M.I."/>
        </authorList>
    </citation>
    <scope>NUCLEOTIDE SEQUENCE</scope>
    <source>
        <tissue evidence="2">Shoot tissue taken approximately 20 cm above the soil surface</tissue>
    </source>
</reference>
<accession>A0A0A9AUC5</accession>
<name>A0A0A9AUC5_ARUDO</name>